<evidence type="ECO:0000256" key="4">
    <source>
        <dbReference type="PIRSR" id="PIRSR005739-1"/>
    </source>
</evidence>
<dbReference type="InterPro" id="IPR016461">
    <property type="entry name" value="COMT-like"/>
</dbReference>
<dbReference type="SUPFAM" id="SSF46785">
    <property type="entry name" value="Winged helix' DNA-binding domain"/>
    <property type="match status" value="1"/>
</dbReference>
<reference evidence="6" key="2">
    <citation type="submission" date="2021-02" db="EMBL/GenBank/DDBJ databases">
        <title>Aspergillus puulaauensis MK2 genome sequence.</title>
        <authorList>
            <person name="Futagami T."/>
            <person name="Mori K."/>
            <person name="Kadooka C."/>
            <person name="Tanaka T."/>
        </authorList>
    </citation>
    <scope>NUCLEOTIDE SEQUENCE</scope>
    <source>
        <strain evidence="6">MK2</strain>
    </source>
</reference>
<dbReference type="KEGG" id="apuu:APUU_50253S"/>
<evidence type="ECO:0000256" key="2">
    <source>
        <dbReference type="ARBA" id="ARBA00022679"/>
    </source>
</evidence>
<evidence type="ECO:0000313" key="6">
    <source>
        <dbReference type="EMBL" id="BCS25542.1"/>
    </source>
</evidence>
<keyword evidence="3" id="KW-0949">S-adenosyl-L-methionine</keyword>
<dbReference type="InterPro" id="IPR036390">
    <property type="entry name" value="WH_DNA-bd_sf"/>
</dbReference>
<accession>A0A7R8AP30</accession>
<dbReference type="GO" id="GO:0008171">
    <property type="term" value="F:O-methyltransferase activity"/>
    <property type="evidence" value="ECO:0007669"/>
    <property type="project" value="InterPro"/>
</dbReference>
<dbReference type="RefSeq" id="XP_041557736.1">
    <property type="nucleotide sequence ID" value="XM_041705230.1"/>
</dbReference>
<dbReference type="Gene3D" id="3.40.50.150">
    <property type="entry name" value="Vaccinia Virus protein VP39"/>
    <property type="match status" value="1"/>
</dbReference>
<organism evidence="6 7">
    <name type="scientific">Aspergillus puulaauensis</name>
    <dbReference type="NCBI Taxonomy" id="1220207"/>
    <lineage>
        <taxon>Eukaryota</taxon>
        <taxon>Fungi</taxon>
        <taxon>Dikarya</taxon>
        <taxon>Ascomycota</taxon>
        <taxon>Pezizomycotina</taxon>
        <taxon>Eurotiomycetes</taxon>
        <taxon>Eurotiomycetidae</taxon>
        <taxon>Eurotiales</taxon>
        <taxon>Aspergillaceae</taxon>
        <taxon>Aspergillus</taxon>
    </lineage>
</organism>
<dbReference type="Gene3D" id="1.10.10.10">
    <property type="entry name" value="Winged helix-like DNA-binding domain superfamily/Winged helix DNA-binding domain"/>
    <property type="match status" value="1"/>
</dbReference>
<dbReference type="PANTHER" id="PTHR43712">
    <property type="entry name" value="PUTATIVE (AFU_ORTHOLOGUE AFUA_4G14580)-RELATED"/>
    <property type="match status" value="1"/>
</dbReference>
<dbReference type="GO" id="GO:0046983">
    <property type="term" value="F:protein dimerization activity"/>
    <property type="evidence" value="ECO:0007669"/>
    <property type="project" value="InterPro"/>
</dbReference>
<dbReference type="InterPro" id="IPR029063">
    <property type="entry name" value="SAM-dependent_MTases_sf"/>
</dbReference>
<dbReference type="GO" id="GO:0044550">
    <property type="term" value="P:secondary metabolite biosynthetic process"/>
    <property type="evidence" value="ECO:0007669"/>
    <property type="project" value="UniProtKB-ARBA"/>
</dbReference>
<dbReference type="GeneID" id="64975547"/>
<reference evidence="6" key="1">
    <citation type="submission" date="2021-01" db="EMBL/GenBank/DDBJ databases">
        <authorList>
            <consortium name="Aspergillus puulaauensis MK2 genome sequencing consortium"/>
            <person name="Kazuki M."/>
            <person name="Futagami T."/>
        </authorList>
    </citation>
    <scope>NUCLEOTIDE SEQUENCE</scope>
    <source>
        <strain evidence="6">MK2</strain>
    </source>
</reference>
<evidence type="ECO:0000313" key="7">
    <source>
        <dbReference type="Proteomes" id="UP000654913"/>
    </source>
</evidence>
<dbReference type="PANTHER" id="PTHR43712:SF1">
    <property type="entry name" value="HYPOTHETICAL O-METHYLTRANSFERASE (EUROFUNG)-RELATED"/>
    <property type="match status" value="1"/>
</dbReference>
<dbReference type="InterPro" id="IPR036388">
    <property type="entry name" value="WH-like_DNA-bd_sf"/>
</dbReference>
<evidence type="ECO:0000256" key="1">
    <source>
        <dbReference type="ARBA" id="ARBA00022603"/>
    </source>
</evidence>
<proteinExistence type="predicted"/>
<dbReference type="Pfam" id="PF00891">
    <property type="entry name" value="Methyltransf_2"/>
    <property type="match status" value="1"/>
</dbReference>
<dbReference type="OrthoDB" id="2410195at2759"/>
<name>A0A7R8AP30_9EURO</name>
<keyword evidence="1" id="KW-0489">Methyltransferase</keyword>
<feature type="domain" description="O-methyltransferase C-terminal" evidence="5">
    <location>
        <begin position="219"/>
        <end position="360"/>
    </location>
</feature>
<evidence type="ECO:0000259" key="5">
    <source>
        <dbReference type="Pfam" id="PF00891"/>
    </source>
</evidence>
<dbReference type="AlphaFoldDB" id="A0A7R8AP30"/>
<dbReference type="SUPFAM" id="SSF53335">
    <property type="entry name" value="S-adenosyl-L-methionine-dependent methyltransferases"/>
    <property type="match status" value="1"/>
</dbReference>
<keyword evidence="7" id="KW-1185">Reference proteome</keyword>
<dbReference type="PROSITE" id="PS51683">
    <property type="entry name" value="SAM_OMT_II"/>
    <property type="match status" value="1"/>
</dbReference>
<keyword evidence="2" id="KW-0808">Transferase</keyword>
<dbReference type="EMBL" id="AP024447">
    <property type="protein sequence ID" value="BCS25542.1"/>
    <property type="molecule type" value="Genomic_DNA"/>
</dbReference>
<dbReference type="InterPro" id="IPR001077">
    <property type="entry name" value="COMT_C"/>
</dbReference>
<evidence type="ECO:0000256" key="3">
    <source>
        <dbReference type="ARBA" id="ARBA00022691"/>
    </source>
</evidence>
<feature type="active site" description="Proton acceptor" evidence="4">
    <location>
        <position position="290"/>
    </location>
</feature>
<dbReference type="PIRSF" id="PIRSF005739">
    <property type="entry name" value="O-mtase"/>
    <property type="match status" value="1"/>
</dbReference>
<gene>
    <name evidence="6" type="ORF">APUU_50253S</name>
</gene>
<sequence length="381" mass="42854">MDLVTQKTKELWAQADESGREKIQRDLRDLLSSFDTDWDVVMRLASGPLAVALVKIGINFDIFKTLAGTDSAVPVARFVEESGATAEMLRRILRTQAAFGLVEQTSNDEYRANRMTTILTDTNVSGAVLHIFDNLGPIMQVIPEFLRERKGQTITSNTDTAFQKAFNTNLSAFEWMDQHPENLQSLSHFMAMRQDNNWTDQFPVTAEFASAPPQPTDVALIDIGGGYGHQALLFRQKYPQLGYVVVQEIPTVLDRLPPASKVDGLEFHVHDFFQTQPLRAKFYYMRHVLHDWNDADCVRILKATIPAMAPYSRIVIDEVVLPDTQVPWQAAWLDMVMNTALGGAERTRTEWEVLLGQAGLKIVDIVRYDNKTQSAIVAVPA</sequence>
<protein>
    <recommendedName>
        <fullName evidence="5">O-methyltransferase C-terminal domain-containing protein</fullName>
    </recommendedName>
</protein>
<dbReference type="Proteomes" id="UP000654913">
    <property type="component" value="Chromosome 5"/>
</dbReference>
<dbReference type="GO" id="GO:0032259">
    <property type="term" value="P:methylation"/>
    <property type="evidence" value="ECO:0007669"/>
    <property type="project" value="UniProtKB-KW"/>
</dbReference>